<comment type="similarity">
    <text evidence="3">In the N-terminal section; belongs to the phytochrome family.</text>
</comment>
<dbReference type="Gene3D" id="3.40.50.2300">
    <property type="match status" value="1"/>
</dbReference>
<evidence type="ECO:0000256" key="13">
    <source>
        <dbReference type="ARBA" id="ARBA00023012"/>
    </source>
</evidence>
<dbReference type="CDD" id="cd12913">
    <property type="entry name" value="PDC1_MCP_like"/>
    <property type="match status" value="1"/>
</dbReference>
<comment type="catalytic activity">
    <reaction evidence="1">
        <text>ATP + protein L-histidine = ADP + protein N-phospho-L-histidine.</text>
        <dbReference type="EC" id="2.7.13.3"/>
    </reaction>
</comment>
<dbReference type="EMBL" id="JAMZMM010000150">
    <property type="protein sequence ID" value="MCP2729879.1"/>
    <property type="molecule type" value="Genomic_DNA"/>
</dbReference>
<dbReference type="Gene3D" id="3.30.565.10">
    <property type="entry name" value="Histidine kinase-like ATPase, C-terminal domain"/>
    <property type="match status" value="1"/>
</dbReference>
<feature type="domain" description="HAMP" evidence="22">
    <location>
        <begin position="377"/>
        <end position="435"/>
    </location>
</feature>
<evidence type="ECO:0000256" key="2">
    <source>
        <dbReference type="ARBA" id="ARBA00004651"/>
    </source>
</evidence>
<evidence type="ECO:0000256" key="14">
    <source>
        <dbReference type="ARBA" id="ARBA00023136"/>
    </source>
</evidence>
<dbReference type="GO" id="GO:0005886">
    <property type="term" value="C:plasma membrane"/>
    <property type="evidence" value="ECO:0007669"/>
    <property type="project" value="UniProtKB-SubCell"/>
</dbReference>
<feature type="transmembrane region" description="Helical" evidence="19">
    <location>
        <begin position="357"/>
        <end position="379"/>
    </location>
</feature>
<keyword evidence="15" id="KW-0131">Cell cycle</keyword>
<dbReference type="Proteomes" id="UP001204953">
    <property type="component" value="Unassembled WGS sequence"/>
</dbReference>
<dbReference type="PROSITE" id="PS50109">
    <property type="entry name" value="HIS_KIN"/>
    <property type="match status" value="1"/>
</dbReference>
<evidence type="ECO:0000256" key="17">
    <source>
        <dbReference type="PROSITE-ProRule" id="PRU00169"/>
    </source>
</evidence>
<evidence type="ECO:0000256" key="19">
    <source>
        <dbReference type="SAM" id="Phobius"/>
    </source>
</evidence>
<reference evidence="23" key="1">
    <citation type="submission" date="2022-06" db="EMBL/GenBank/DDBJ databases">
        <title>New cyanobacteria of genus Symplocastrum in benthos of Lake Baikal.</title>
        <authorList>
            <person name="Sorokovikova E."/>
            <person name="Tikhonova I."/>
            <person name="Krasnopeev A."/>
            <person name="Evseev P."/>
            <person name="Gladkikh A."/>
            <person name="Belykh O."/>
        </authorList>
    </citation>
    <scope>NUCLEOTIDE SEQUENCE</scope>
    <source>
        <strain evidence="23">BBK-W-15</strain>
    </source>
</reference>
<evidence type="ECO:0000259" key="22">
    <source>
        <dbReference type="PROSITE" id="PS50885"/>
    </source>
</evidence>
<dbReference type="InterPro" id="IPR003594">
    <property type="entry name" value="HATPase_dom"/>
</dbReference>
<dbReference type="InterPro" id="IPR004358">
    <property type="entry name" value="Sig_transdc_His_kin-like_C"/>
</dbReference>
<feature type="transmembrane region" description="Helical" evidence="19">
    <location>
        <begin position="20"/>
        <end position="43"/>
    </location>
</feature>
<evidence type="ECO:0000256" key="7">
    <source>
        <dbReference type="ARBA" id="ARBA00022679"/>
    </source>
</evidence>
<evidence type="ECO:0000256" key="8">
    <source>
        <dbReference type="ARBA" id="ARBA00022692"/>
    </source>
</evidence>
<evidence type="ECO:0000259" key="20">
    <source>
        <dbReference type="PROSITE" id="PS50109"/>
    </source>
</evidence>
<dbReference type="Pfam" id="PF00512">
    <property type="entry name" value="HisKA"/>
    <property type="match status" value="1"/>
</dbReference>
<dbReference type="PROSITE" id="PS50885">
    <property type="entry name" value="HAMP"/>
    <property type="match status" value="1"/>
</dbReference>
<evidence type="ECO:0000256" key="4">
    <source>
        <dbReference type="ARBA" id="ARBA00012438"/>
    </source>
</evidence>
<dbReference type="CDD" id="cd06225">
    <property type="entry name" value="HAMP"/>
    <property type="match status" value="1"/>
</dbReference>
<keyword evidence="6 17" id="KW-0597">Phosphoprotein</keyword>
<dbReference type="Pfam" id="PF00672">
    <property type="entry name" value="HAMP"/>
    <property type="match status" value="1"/>
</dbReference>
<keyword evidence="24" id="KW-1185">Reference proteome</keyword>
<accession>A0AAE3GT80</accession>
<evidence type="ECO:0000256" key="5">
    <source>
        <dbReference type="ARBA" id="ARBA00022475"/>
    </source>
</evidence>
<dbReference type="CDD" id="cd00082">
    <property type="entry name" value="HisKA"/>
    <property type="match status" value="1"/>
</dbReference>
<dbReference type="AlphaFoldDB" id="A0AAE3GT80"/>
<dbReference type="PROSITE" id="PS50110">
    <property type="entry name" value="RESPONSE_REGULATORY"/>
    <property type="match status" value="1"/>
</dbReference>
<dbReference type="EC" id="2.7.13.3" evidence="4"/>
<dbReference type="PANTHER" id="PTHR43047">
    <property type="entry name" value="TWO-COMPONENT HISTIDINE PROTEIN KINASE"/>
    <property type="match status" value="1"/>
</dbReference>
<evidence type="ECO:0000313" key="24">
    <source>
        <dbReference type="Proteomes" id="UP001204953"/>
    </source>
</evidence>
<dbReference type="Pfam" id="PF02518">
    <property type="entry name" value="HATPase_c"/>
    <property type="match status" value="1"/>
</dbReference>
<evidence type="ECO:0000256" key="16">
    <source>
        <dbReference type="ARBA" id="ARBA00074306"/>
    </source>
</evidence>
<dbReference type="InterPro" id="IPR036890">
    <property type="entry name" value="HATPase_C_sf"/>
</dbReference>
<dbReference type="CDD" id="cd17546">
    <property type="entry name" value="REC_hyHK_CKI1_RcsC-like"/>
    <property type="match status" value="1"/>
</dbReference>
<dbReference type="CDD" id="cd16922">
    <property type="entry name" value="HATPase_EvgS-ArcB-TorS-like"/>
    <property type="match status" value="1"/>
</dbReference>
<evidence type="ECO:0000313" key="23">
    <source>
        <dbReference type="EMBL" id="MCP2729879.1"/>
    </source>
</evidence>
<evidence type="ECO:0000256" key="18">
    <source>
        <dbReference type="SAM" id="Coils"/>
    </source>
</evidence>
<proteinExistence type="inferred from homology"/>
<keyword evidence="14 19" id="KW-0472">Membrane</keyword>
<dbReference type="Pfam" id="PF02743">
    <property type="entry name" value="dCache_1"/>
    <property type="match status" value="1"/>
</dbReference>
<dbReference type="FunFam" id="1.10.287.130:FF:000038">
    <property type="entry name" value="Sensory transduction histidine kinase"/>
    <property type="match status" value="1"/>
</dbReference>
<dbReference type="SUPFAM" id="SSF55874">
    <property type="entry name" value="ATPase domain of HSP90 chaperone/DNA topoisomerase II/histidine kinase"/>
    <property type="match status" value="1"/>
</dbReference>
<dbReference type="InterPro" id="IPR033479">
    <property type="entry name" value="dCache_1"/>
</dbReference>
<comment type="subcellular location">
    <subcellularLocation>
        <location evidence="2">Cell membrane</location>
        <topology evidence="2">Multi-pass membrane protein</topology>
    </subcellularLocation>
</comment>
<keyword evidence="5" id="KW-1003">Cell membrane</keyword>
<gene>
    <name evidence="23" type="ORF">NJ959_15700</name>
</gene>
<feature type="modified residue" description="4-aspartylphosphate" evidence="17">
    <location>
        <position position="774"/>
    </location>
</feature>
<dbReference type="InterPro" id="IPR001789">
    <property type="entry name" value="Sig_transdc_resp-reg_receiver"/>
</dbReference>
<dbReference type="InterPro" id="IPR005467">
    <property type="entry name" value="His_kinase_dom"/>
</dbReference>
<dbReference type="SUPFAM" id="SSF158472">
    <property type="entry name" value="HAMP domain-like"/>
    <property type="match status" value="1"/>
</dbReference>
<keyword evidence="11 23" id="KW-0067">ATP-binding</keyword>
<dbReference type="Gene3D" id="3.30.450.20">
    <property type="entry name" value="PAS domain"/>
    <property type="match status" value="1"/>
</dbReference>
<evidence type="ECO:0000256" key="12">
    <source>
        <dbReference type="ARBA" id="ARBA00022989"/>
    </source>
</evidence>
<dbReference type="SUPFAM" id="SSF47384">
    <property type="entry name" value="Homodimeric domain of signal transducing histidine kinase"/>
    <property type="match status" value="1"/>
</dbReference>
<keyword evidence="12 19" id="KW-1133">Transmembrane helix</keyword>
<dbReference type="Gene3D" id="1.10.287.130">
    <property type="match status" value="1"/>
</dbReference>
<dbReference type="GO" id="GO:0005524">
    <property type="term" value="F:ATP binding"/>
    <property type="evidence" value="ECO:0007669"/>
    <property type="project" value="UniProtKB-KW"/>
</dbReference>
<feature type="domain" description="Histidine kinase" evidence="20">
    <location>
        <begin position="475"/>
        <end position="700"/>
    </location>
</feature>
<evidence type="ECO:0000256" key="6">
    <source>
        <dbReference type="ARBA" id="ARBA00022553"/>
    </source>
</evidence>
<evidence type="ECO:0000256" key="11">
    <source>
        <dbReference type="ARBA" id="ARBA00022840"/>
    </source>
</evidence>
<evidence type="ECO:0000256" key="10">
    <source>
        <dbReference type="ARBA" id="ARBA00022777"/>
    </source>
</evidence>
<keyword evidence="7" id="KW-0808">Transferase</keyword>
<dbReference type="SMART" id="SM00304">
    <property type="entry name" value="HAMP"/>
    <property type="match status" value="1"/>
</dbReference>
<dbReference type="InterPro" id="IPR036097">
    <property type="entry name" value="HisK_dim/P_sf"/>
</dbReference>
<keyword evidence="18" id="KW-0175">Coiled coil</keyword>
<feature type="coiled-coil region" evidence="18">
    <location>
        <begin position="420"/>
        <end position="461"/>
    </location>
</feature>
<evidence type="ECO:0000256" key="9">
    <source>
        <dbReference type="ARBA" id="ARBA00022741"/>
    </source>
</evidence>
<dbReference type="SMART" id="SM00387">
    <property type="entry name" value="HATPase_c"/>
    <property type="match status" value="1"/>
</dbReference>
<evidence type="ECO:0000256" key="1">
    <source>
        <dbReference type="ARBA" id="ARBA00000085"/>
    </source>
</evidence>
<keyword evidence="9" id="KW-0547">Nucleotide-binding</keyword>
<dbReference type="GO" id="GO:0000155">
    <property type="term" value="F:phosphorelay sensor kinase activity"/>
    <property type="evidence" value="ECO:0007669"/>
    <property type="project" value="InterPro"/>
</dbReference>
<dbReference type="InterPro" id="IPR003661">
    <property type="entry name" value="HisK_dim/P_dom"/>
</dbReference>
<keyword evidence="13" id="KW-0902">Two-component regulatory system</keyword>
<dbReference type="InterPro" id="IPR011006">
    <property type="entry name" value="CheY-like_superfamily"/>
</dbReference>
<feature type="domain" description="Response regulatory" evidence="21">
    <location>
        <begin position="725"/>
        <end position="841"/>
    </location>
</feature>
<evidence type="ECO:0000259" key="21">
    <source>
        <dbReference type="PROSITE" id="PS50110"/>
    </source>
</evidence>
<dbReference type="FunFam" id="3.30.565.10:FF:000010">
    <property type="entry name" value="Sensor histidine kinase RcsC"/>
    <property type="match status" value="1"/>
</dbReference>
<dbReference type="PRINTS" id="PR00344">
    <property type="entry name" value="BCTRLSENSOR"/>
</dbReference>
<dbReference type="SMART" id="SM00448">
    <property type="entry name" value="REC"/>
    <property type="match status" value="1"/>
</dbReference>
<dbReference type="InterPro" id="IPR003660">
    <property type="entry name" value="HAMP_dom"/>
</dbReference>
<dbReference type="SUPFAM" id="SSF52172">
    <property type="entry name" value="CheY-like"/>
    <property type="match status" value="1"/>
</dbReference>
<protein>
    <recommendedName>
        <fullName evidence="16">Circadian input-output histidine kinase CikA</fullName>
        <ecNumber evidence="4">2.7.13.3</ecNumber>
    </recommendedName>
</protein>
<keyword evidence="8 19" id="KW-0812">Transmembrane</keyword>
<keyword evidence="10" id="KW-0418">Kinase</keyword>
<name>A0AAE3GT80_9CYAN</name>
<dbReference type="SMART" id="SM00388">
    <property type="entry name" value="HisKA"/>
    <property type="match status" value="1"/>
</dbReference>
<comment type="caution">
    <text evidence="23">The sequence shown here is derived from an EMBL/GenBank/DDBJ whole genome shotgun (WGS) entry which is preliminary data.</text>
</comment>
<sequence length="944" mass="106483">MPLNFVTNRLSQFSLQVPLRLVLIVPFVLQIFAAVGLTGWLGLRNGQEAVKDLASQLRQEVVAQIQQKLNSDLESPYIVNKINTNVTINANLYLSKLPNLDRHLWEQLQVFPVMATSIATEDGKYTEVVRLENGQIHIRESVNYKINVYDTDNRGNPTWLLQSIPYYDYRSQPWYQEAAAAKKPTWSKIYRYSPDGDTLAIAAITPLYKEDGTFVGVTRTVLSLSQIGDFLKKLPINHAKNKSIKAQTFIVERNGLMVATSTESNPFGAKRSEKSERFKAMESTNLITRDTAEFLFKTFGSFQSIKDQKQVDFGSNGKRKFVQIMPFQNDKGLDWLIVVVVPEAQFMEQINENTKTTIILCILALIIATGLGLFTARWISKPILRLSMASEAIAKGELDYMVKIYHGKSLLGIDELGVLADSFNEMAEQLRESFTALEQTNAELEERVERRTAELKVAKEIADTANKAKSEFLANMSHELRTPLNGILGYAQILQNSTRMTEKELDGVRIIYKCGSHLLTLINDILDLSKIEARKMELFPIDFHFHSFLQGVVEMCQIRAEAKGITFIYQPTSDLPVGINADEKRLRQVLLNLLGNAIKFTETGGVTFKVGYLSVAENHQPIANKIRFQIEDTGFGMTPEQLEKIFLPFEQVGSSKHQGEGTGLGLAISAKIVEMMGSTIQVKSQLNQGSIFWLDLDLPGAAEWMLKDRVPGGGKIVGYQGKQRKILIVDDSDENRSVIANLLEPIGFEITEASNGKEGLESAMAINPDLIITDLIMPVMDGFEMMGQIRRSSQVANMLIIVSSASVYDIDKKNSLAAGGNDFLPKPIQAEDLFQKLQYHLELEWIYEDSERVTSQSSPVNSTNNGHSKIEYREWVVPEKEELDILWDLAMKGRVKHIIDQIDNLEKMDKKFIPFAQHIRQLAKNYEVKKIRNLISEYRKMNGE</sequence>
<organism evidence="23 24">
    <name type="scientific">Limnofasciculus baicalensis BBK-W-15</name>
    <dbReference type="NCBI Taxonomy" id="2699891"/>
    <lineage>
        <taxon>Bacteria</taxon>
        <taxon>Bacillati</taxon>
        <taxon>Cyanobacteriota</taxon>
        <taxon>Cyanophyceae</taxon>
        <taxon>Coleofasciculales</taxon>
        <taxon>Coleofasciculaceae</taxon>
        <taxon>Limnofasciculus</taxon>
        <taxon>Limnofasciculus baicalensis</taxon>
    </lineage>
</organism>
<dbReference type="Gene3D" id="6.10.340.10">
    <property type="match status" value="1"/>
</dbReference>
<evidence type="ECO:0000256" key="15">
    <source>
        <dbReference type="ARBA" id="ARBA00023306"/>
    </source>
</evidence>
<dbReference type="Pfam" id="PF00072">
    <property type="entry name" value="Response_reg"/>
    <property type="match status" value="1"/>
</dbReference>
<dbReference type="RefSeq" id="WP_254012653.1">
    <property type="nucleotide sequence ID" value="NZ_JAMZMM010000150.1"/>
</dbReference>
<evidence type="ECO:0000256" key="3">
    <source>
        <dbReference type="ARBA" id="ARBA00006402"/>
    </source>
</evidence>